<dbReference type="InterPro" id="IPR036866">
    <property type="entry name" value="RibonucZ/Hydroxyglut_hydro"/>
</dbReference>
<organism evidence="7 8">
    <name type="scientific">Billgrantia campisalis</name>
    <dbReference type="NCBI Taxonomy" id="74661"/>
    <lineage>
        <taxon>Bacteria</taxon>
        <taxon>Pseudomonadati</taxon>
        <taxon>Pseudomonadota</taxon>
        <taxon>Gammaproteobacteria</taxon>
        <taxon>Oceanospirillales</taxon>
        <taxon>Halomonadaceae</taxon>
        <taxon>Billgrantia</taxon>
    </lineage>
</organism>
<dbReference type="InterPro" id="IPR029229">
    <property type="entry name" value="Alkyl_sulf_C"/>
</dbReference>
<dbReference type="InterPro" id="IPR044097">
    <property type="entry name" value="Bds1/SdsA1_MBL-fold"/>
</dbReference>
<dbReference type="InterPro" id="IPR036527">
    <property type="entry name" value="SCP2_sterol-bd_dom_sf"/>
</dbReference>
<accession>A0ABS9P6B2</accession>
<evidence type="ECO:0000313" key="8">
    <source>
        <dbReference type="Proteomes" id="UP000814385"/>
    </source>
</evidence>
<dbReference type="CDD" id="cd07710">
    <property type="entry name" value="arylsulfatase_Sdsa1-like_MBL-fold"/>
    <property type="match status" value="1"/>
</dbReference>
<feature type="domain" description="Metallo-beta-lactamase" evidence="6">
    <location>
        <begin position="68"/>
        <end position="281"/>
    </location>
</feature>
<dbReference type="PANTHER" id="PTHR43223">
    <property type="entry name" value="ALKYL/ARYL-SULFATASE"/>
    <property type="match status" value="1"/>
</dbReference>
<dbReference type="InterPro" id="IPR001279">
    <property type="entry name" value="Metallo-B-lactamas"/>
</dbReference>
<dbReference type="SUPFAM" id="SSF56281">
    <property type="entry name" value="Metallo-hydrolase/oxidoreductase"/>
    <property type="match status" value="1"/>
</dbReference>
<evidence type="ECO:0000256" key="5">
    <source>
        <dbReference type="SAM" id="SignalP"/>
    </source>
</evidence>
<evidence type="ECO:0000313" key="7">
    <source>
        <dbReference type="EMBL" id="MCG6656984.1"/>
    </source>
</evidence>
<evidence type="ECO:0000259" key="6">
    <source>
        <dbReference type="SMART" id="SM00849"/>
    </source>
</evidence>
<gene>
    <name evidence="7" type="ORF">HOP52_04225</name>
</gene>
<keyword evidence="2" id="KW-0378">Hydrolase</keyword>
<dbReference type="EMBL" id="JABFUC010000003">
    <property type="protein sequence ID" value="MCG6656984.1"/>
    <property type="molecule type" value="Genomic_DNA"/>
</dbReference>
<reference evidence="7 8" key="1">
    <citation type="submission" date="2020-05" db="EMBL/GenBank/DDBJ databases">
        <title>Comparative genomic analysis of denitrifying bacteria from Halomonas genus.</title>
        <authorList>
            <person name="Wang L."/>
            <person name="Shao Z."/>
        </authorList>
    </citation>
    <scope>NUCLEOTIDE SEQUENCE [LARGE SCALE GENOMIC DNA]</scope>
    <source>
        <strain evidence="7 8">A4</strain>
    </source>
</reference>
<protein>
    <submittedName>
        <fullName evidence="7">MBL fold metallo-hydrolase</fullName>
    </submittedName>
</protein>
<dbReference type="InterPro" id="IPR052195">
    <property type="entry name" value="Bact_Alkyl/Aryl-Sulfatase"/>
</dbReference>
<dbReference type="Gene3D" id="3.30.1050.10">
    <property type="entry name" value="SCP2 sterol-binding domain"/>
    <property type="match status" value="1"/>
</dbReference>
<dbReference type="Pfam" id="PF00753">
    <property type="entry name" value="Lactamase_B"/>
    <property type="match status" value="1"/>
</dbReference>
<dbReference type="Pfam" id="PF14863">
    <property type="entry name" value="Alkyl_sulf_dimr"/>
    <property type="match status" value="1"/>
</dbReference>
<dbReference type="Gene3D" id="1.25.40.880">
    <property type="entry name" value="Alkyl sulfatase, dimerisation domain"/>
    <property type="match status" value="1"/>
</dbReference>
<dbReference type="SUPFAM" id="SSF55718">
    <property type="entry name" value="SCP-like"/>
    <property type="match status" value="1"/>
</dbReference>
<keyword evidence="3" id="KW-0862">Zinc</keyword>
<name>A0ABS9P6B2_9GAMM</name>
<comment type="similarity">
    <text evidence="4">Belongs to the metallo-beta-lactamase superfamily. Type III sulfatase family.</text>
</comment>
<dbReference type="RefSeq" id="WP_238976024.1">
    <property type="nucleotide sequence ID" value="NZ_JABFUC010000003.1"/>
</dbReference>
<keyword evidence="5" id="KW-0732">Signal</keyword>
<dbReference type="Gene3D" id="3.60.15.30">
    <property type="entry name" value="Metallo-beta-lactamase domain"/>
    <property type="match status" value="1"/>
</dbReference>
<dbReference type="InterPro" id="IPR029228">
    <property type="entry name" value="Alkyl_sulf_dimr"/>
</dbReference>
<dbReference type="SMART" id="SM00849">
    <property type="entry name" value="Lactamase_B"/>
    <property type="match status" value="1"/>
</dbReference>
<dbReference type="Pfam" id="PF14864">
    <property type="entry name" value="Alkyl_sulf_C"/>
    <property type="match status" value="1"/>
</dbReference>
<dbReference type="InterPro" id="IPR038536">
    <property type="entry name" value="Alkyl/aryl-sulf_dimr_sf"/>
</dbReference>
<evidence type="ECO:0000256" key="1">
    <source>
        <dbReference type="ARBA" id="ARBA00022723"/>
    </source>
</evidence>
<evidence type="ECO:0000256" key="4">
    <source>
        <dbReference type="ARBA" id="ARBA00033751"/>
    </source>
</evidence>
<evidence type="ECO:0000256" key="2">
    <source>
        <dbReference type="ARBA" id="ARBA00022801"/>
    </source>
</evidence>
<feature type="chain" id="PRO_5047528676" evidence="5">
    <location>
        <begin position="25"/>
        <end position="580"/>
    </location>
</feature>
<keyword evidence="1" id="KW-0479">Metal-binding</keyword>
<dbReference type="PANTHER" id="PTHR43223:SF1">
    <property type="entry name" value="ALKYL_ARYL-SULFATASE BDS1"/>
    <property type="match status" value="1"/>
</dbReference>
<evidence type="ECO:0000256" key="3">
    <source>
        <dbReference type="ARBA" id="ARBA00022833"/>
    </source>
</evidence>
<feature type="signal peptide" evidence="5">
    <location>
        <begin position="1"/>
        <end position="24"/>
    </location>
</feature>
<keyword evidence="8" id="KW-1185">Reference proteome</keyword>
<sequence length="580" mass="64830">MNKTALLYGLLLAAGLTQAQASMAAEPASLFATSPVPIAGPLATHSEEFREEVIEVVDGVYVAIGFALANSIMIEGDDGVIIVDTTESMEAAQRVAERFRAITDKPVKALIYTHSHPDHIFGAGAFVDPEMPIEVYAHETLEEETDRIFSVLQPVITRRSMFMYGNFLKDEDRANNGIGPFVDTNEDTTVHMIRPTHTFSDRLELTIAGVRMELIYAPGETDDQINIWLPDKKALLPGDNFYRAYPNLYTIRGTGFRDPKQWADSIDLVRQLEAEYLIPHHSRPIVGADNVERALTDYRDGIRYVYDQTLRMMNAGLTPDEIAHRLELPSHLAESPYLQEFYGKPEWSARMIYQGYLGWFDGNPSNLHPLEPTDRAHRLTALVGGESRLAEAVQQAAEADEHQWVLELTDLLLRIDPEHVAGKQARHTALRTLAEQEVNPNARHWYLTAAGELAGEFRVPTRLVTPSDRMLAEMPLQAFFDGLAVALDAQAAQDIEQRVVFEFPDLDEAYTYIVRRGVSELVEGIDPDAEIHVSTDSLDFKRLLAGLASPEETITQVFTYPQGDPMAFAAFLATFNSTIE</sequence>
<proteinExistence type="inferred from homology"/>
<comment type="caution">
    <text evidence="7">The sequence shown here is derived from an EMBL/GenBank/DDBJ whole genome shotgun (WGS) entry which is preliminary data.</text>
</comment>
<dbReference type="Proteomes" id="UP000814385">
    <property type="component" value="Unassembled WGS sequence"/>
</dbReference>